<dbReference type="GO" id="GO:0015079">
    <property type="term" value="F:potassium ion transmembrane transporter activity"/>
    <property type="evidence" value="ECO:0007669"/>
    <property type="project" value="InterPro"/>
</dbReference>
<keyword evidence="1" id="KW-0813">Transport</keyword>
<keyword evidence="1" id="KW-0633">Potassium transport</keyword>
<gene>
    <name evidence="4" type="ORF">HMPREF0762_01149</name>
</gene>
<evidence type="ECO:0000313" key="5">
    <source>
        <dbReference type="Proteomes" id="UP000006001"/>
    </source>
</evidence>
<dbReference type="Proteomes" id="UP000006001">
    <property type="component" value="Unassembled WGS sequence"/>
</dbReference>
<evidence type="ECO:0000256" key="2">
    <source>
        <dbReference type="ARBA" id="ARBA00022958"/>
    </source>
</evidence>
<evidence type="ECO:0000259" key="3">
    <source>
        <dbReference type="PROSITE" id="PS51201"/>
    </source>
</evidence>
<dbReference type="InterPro" id="IPR003148">
    <property type="entry name" value="RCK_N"/>
</dbReference>
<reference evidence="4" key="1">
    <citation type="submission" date="2009-10" db="EMBL/GenBank/DDBJ databases">
        <authorList>
            <person name="Weinstock G."/>
            <person name="Sodergren E."/>
            <person name="Clifton S."/>
            <person name="Fulton L."/>
            <person name="Fulton B."/>
            <person name="Courtney L."/>
            <person name="Fronick C."/>
            <person name="Harrison M."/>
            <person name="Strong C."/>
            <person name="Farmer C."/>
            <person name="Delahaunty K."/>
            <person name="Markovic C."/>
            <person name="Hall O."/>
            <person name="Minx P."/>
            <person name="Tomlinson C."/>
            <person name="Mitreva M."/>
            <person name="Nelson J."/>
            <person name="Hou S."/>
            <person name="Wollam A."/>
            <person name="Pepin K.H."/>
            <person name="Johnson M."/>
            <person name="Bhonagiri V."/>
            <person name="Nash W.E."/>
            <person name="Warren W."/>
            <person name="Chinwalla A."/>
            <person name="Mardis E.R."/>
            <person name="Wilson R.K."/>
        </authorList>
    </citation>
    <scope>NUCLEOTIDE SEQUENCE [LARGE SCALE GENOMIC DNA]</scope>
    <source>
        <strain evidence="4">ATCC 700122</strain>
    </source>
</reference>
<dbReference type="HOGENOM" id="CLU_046525_2_4_11"/>
<protein>
    <submittedName>
        <fullName evidence="4">TrkA N-terminal domain protein</fullName>
    </submittedName>
</protein>
<keyword evidence="5" id="KW-1185">Reference proteome</keyword>
<accession>D0WHB7</accession>
<proteinExistence type="predicted"/>
<dbReference type="RefSeq" id="WP_006362407.1">
    <property type="nucleotide sequence ID" value="NZ_GG700630.1"/>
</dbReference>
<dbReference type="PANTHER" id="PTHR43833:SF8">
    <property type="entry name" value="TRK SYSTEM POTASSIUM UPTAKE PROTEIN TRKA"/>
    <property type="match status" value="1"/>
</dbReference>
<dbReference type="AlphaFoldDB" id="D0WHB7"/>
<dbReference type="SUPFAM" id="SSF116726">
    <property type="entry name" value="TrkA C-terminal domain-like"/>
    <property type="match status" value="1"/>
</dbReference>
<evidence type="ECO:0000313" key="4">
    <source>
        <dbReference type="EMBL" id="EEZ61081.1"/>
    </source>
</evidence>
<dbReference type="PROSITE" id="PS51201">
    <property type="entry name" value="RCK_N"/>
    <property type="match status" value="1"/>
</dbReference>
<dbReference type="GeneID" id="85007676"/>
<dbReference type="Gene3D" id="3.40.50.720">
    <property type="entry name" value="NAD(P)-binding Rossmann-like Domain"/>
    <property type="match status" value="1"/>
</dbReference>
<evidence type="ECO:0000256" key="1">
    <source>
        <dbReference type="ARBA" id="ARBA00022538"/>
    </source>
</evidence>
<dbReference type="PRINTS" id="PR00335">
    <property type="entry name" value="KUPTAKETRKA"/>
</dbReference>
<dbReference type="SUPFAM" id="SSF51735">
    <property type="entry name" value="NAD(P)-binding Rossmann-fold domains"/>
    <property type="match status" value="1"/>
</dbReference>
<dbReference type="eggNOG" id="COG0569">
    <property type="taxonomic scope" value="Bacteria"/>
</dbReference>
<dbReference type="InterPro" id="IPR036291">
    <property type="entry name" value="NAD(P)-bd_dom_sf"/>
</dbReference>
<feature type="domain" description="RCK N-terminal" evidence="3">
    <location>
        <begin position="1"/>
        <end position="118"/>
    </location>
</feature>
<name>D0WHB7_SLAES</name>
<sequence length="219" mass="23974">MANVIVVGCGRVGSSLATMLSSNGRNVCVIDTKADAFSALGRNFNGATLQGLGFDEGVLVRAGIEDCDVVAAVTSNDNTNLMVVEVARRIFGVEHAIARLYNTNRERAYGQLGIDYVCGTSLIAEEVFSKIMSGHGSHLDTFGQYEILRFSLNLEWAEQRAIRVSELEKSHGVRIVCFERSDGSANSIPSPTSVLYHGDTIIACVRHDLLKRFQRFIRE</sequence>
<organism evidence="4 5">
    <name type="scientific">Slackia exigua (strain ATCC 700122 / DSM 15923 / CIP 105133 / JCM 11022 / KCTC 5966 / S-7)</name>
    <dbReference type="NCBI Taxonomy" id="649764"/>
    <lineage>
        <taxon>Bacteria</taxon>
        <taxon>Bacillati</taxon>
        <taxon>Actinomycetota</taxon>
        <taxon>Coriobacteriia</taxon>
        <taxon>Eggerthellales</taxon>
        <taxon>Eggerthellaceae</taxon>
        <taxon>Slackia</taxon>
    </lineage>
</organism>
<dbReference type="InterPro" id="IPR036721">
    <property type="entry name" value="RCK_C_sf"/>
</dbReference>
<dbReference type="InterPro" id="IPR006036">
    <property type="entry name" value="K_uptake_TrkA"/>
</dbReference>
<dbReference type="Pfam" id="PF02254">
    <property type="entry name" value="TrkA_N"/>
    <property type="match status" value="1"/>
</dbReference>
<dbReference type="OrthoDB" id="3208998at2"/>
<dbReference type="EMBL" id="ACUX02000007">
    <property type="protein sequence ID" value="EEZ61081.1"/>
    <property type="molecule type" value="Genomic_DNA"/>
</dbReference>
<keyword evidence="1" id="KW-0406">Ion transport</keyword>
<dbReference type="InterPro" id="IPR050721">
    <property type="entry name" value="Trk_Ktr_HKT_K-transport"/>
</dbReference>
<comment type="caution">
    <text evidence="4">The sequence shown here is derived from an EMBL/GenBank/DDBJ whole genome shotgun (WGS) entry which is preliminary data.</text>
</comment>
<dbReference type="Gene3D" id="3.30.70.1450">
    <property type="entry name" value="Regulator of K+ conductance, C-terminal domain"/>
    <property type="match status" value="1"/>
</dbReference>
<dbReference type="GO" id="GO:0005886">
    <property type="term" value="C:plasma membrane"/>
    <property type="evidence" value="ECO:0007669"/>
    <property type="project" value="InterPro"/>
</dbReference>
<keyword evidence="2" id="KW-0630">Potassium</keyword>
<dbReference type="STRING" id="649764.HMPREF0762_01149"/>
<dbReference type="PANTHER" id="PTHR43833">
    <property type="entry name" value="POTASSIUM CHANNEL PROTEIN 2-RELATED-RELATED"/>
    <property type="match status" value="1"/>
</dbReference>